<accession>A0A7R9JPJ8</accession>
<feature type="region of interest" description="Disordered" evidence="1">
    <location>
        <begin position="22"/>
        <end position="51"/>
    </location>
</feature>
<keyword evidence="2" id="KW-0732">Signal</keyword>
<protein>
    <submittedName>
        <fullName evidence="3">Uncharacterized protein</fullName>
    </submittedName>
</protein>
<organism evidence="3">
    <name type="scientific">Timema genevievae</name>
    <name type="common">Walking stick</name>
    <dbReference type="NCBI Taxonomy" id="629358"/>
    <lineage>
        <taxon>Eukaryota</taxon>
        <taxon>Metazoa</taxon>
        <taxon>Ecdysozoa</taxon>
        <taxon>Arthropoda</taxon>
        <taxon>Hexapoda</taxon>
        <taxon>Insecta</taxon>
        <taxon>Pterygota</taxon>
        <taxon>Neoptera</taxon>
        <taxon>Polyneoptera</taxon>
        <taxon>Phasmatodea</taxon>
        <taxon>Timematodea</taxon>
        <taxon>Timematoidea</taxon>
        <taxon>Timematidae</taxon>
        <taxon>Timema</taxon>
    </lineage>
</organism>
<feature type="compositionally biased region" description="Basic and acidic residues" evidence="1">
    <location>
        <begin position="167"/>
        <end position="176"/>
    </location>
</feature>
<evidence type="ECO:0000256" key="2">
    <source>
        <dbReference type="SAM" id="SignalP"/>
    </source>
</evidence>
<feature type="chain" id="PRO_5031513676" evidence="2">
    <location>
        <begin position="22"/>
        <end position="193"/>
    </location>
</feature>
<feature type="compositionally biased region" description="Polar residues" evidence="1">
    <location>
        <begin position="181"/>
        <end position="193"/>
    </location>
</feature>
<sequence length="193" mass="21292">MTPLTTLLSMLMWFLGPTAWSTRFPGEKPQTREKPPPVHPTEIRTSISPSSAVELNTTNALANYATEAAYGGQQQGSYQQGNYQQRNYQQGGRQQSNYQRPNSWGGSGYSDSSYGSGYNSNNHRSGGGQQEWRADRGGQSHNRHNSYNRQGWGAVRGTVVAYMERKEGLEDSERVARVPNSCMSSDSADSTGL</sequence>
<feature type="compositionally biased region" description="Low complexity" evidence="1">
    <location>
        <begin position="75"/>
        <end position="124"/>
    </location>
</feature>
<dbReference type="AlphaFoldDB" id="A0A7R9JPJ8"/>
<gene>
    <name evidence="3" type="ORF">TGEB3V08_LOCUS1169</name>
</gene>
<reference evidence="3" key="1">
    <citation type="submission" date="2020-11" db="EMBL/GenBank/DDBJ databases">
        <authorList>
            <person name="Tran Van P."/>
        </authorList>
    </citation>
    <scope>NUCLEOTIDE SEQUENCE</scope>
</reference>
<evidence type="ECO:0000313" key="3">
    <source>
        <dbReference type="EMBL" id="CAD7586917.1"/>
    </source>
</evidence>
<feature type="compositionally biased region" description="Basic and acidic residues" evidence="1">
    <location>
        <begin position="25"/>
        <end position="36"/>
    </location>
</feature>
<feature type="region of interest" description="Disordered" evidence="1">
    <location>
        <begin position="167"/>
        <end position="193"/>
    </location>
</feature>
<proteinExistence type="predicted"/>
<evidence type="ECO:0000256" key="1">
    <source>
        <dbReference type="SAM" id="MobiDB-lite"/>
    </source>
</evidence>
<feature type="region of interest" description="Disordered" evidence="1">
    <location>
        <begin position="75"/>
        <end position="150"/>
    </location>
</feature>
<feature type="signal peptide" evidence="2">
    <location>
        <begin position="1"/>
        <end position="21"/>
    </location>
</feature>
<name>A0A7R9JPJ8_TIMGE</name>
<dbReference type="EMBL" id="OE839362">
    <property type="protein sequence ID" value="CAD7586917.1"/>
    <property type="molecule type" value="Genomic_DNA"/>
</dbReference>